<evidence type="ECO:0000256" key="2">
    <source>
        <dbReference type="ARBA" id="ARBA00004651"/>
    </source>
</evidence>
<dbReference type="GO" id="GO:0004984">
    <property type="term" value="F:olfactory receptor activity"/>
    <property type="evidence" value="ECO:0007669"/>
    <property type="project" value="InterPro"/>
</dbReference>
<keyword evidence="11 12" id="KW-0807">Transducer</keyword>
<gene>
    <name evidence="15" type="ORF">J0S82_010198</name>
</gene>
<evidence type="ECO:0000256" key="6">
    <source>
        <dbReference type="ARBA" id="ARBA00022725"/>
    </source>
</evidence>
<feature type="transmembrane region" description="Helical" evidence="13">
    <location>
        <begin position="106"/>
        <end position="127"/>
    </location>
</feature>
<feature type="non-terminal residue" evidence="15">
    <location>
        <position position="1"/>
    </location>
</feature>
<evidence type="ECO:0000256" key="4">
    <source>
        <dbReference type="ARBA" id="ARBA00022606"/>
    </source>
</evidence>
<accession>A0A8J5ZLY6</accession>
<keyword evidence="10 12" id="KW-0675">Receptor</keyword>
<feature type="transmembrane region" description="Helical" evidence="13">
    <location>
        <begin position="444"/>
        <end position="462"/>
    </location>
</feature>
<keyword evidence="6" id="KW-0552">Olfaction</keyword>
<dbReference type="CDD" id="cd15225">
    <property type="entry name" value="7tmA_OR10A-like"/>
    <property type="match status" value="4"/>
</dbReference>
<evidence type="ECO:0000256" key="10">
    <source>
        <dbReference type="ARBA" id="ARBA00023170"/>
    </source>
</evidence>
<keyword evidence="16" id="KW-1185">Reference proteome</keyword>
<dbReference type="PROSITE" id="PS50262">
    <property type="entry name" value="G_PROTEIN_RECEP_F1_2"/>
    <property type="match status" value="5"/>
</dbReference>
<name>A0A8J5ZLY6_GALPY</name>
<keyword evidence="9 13" id="KW-0472">Membrane</keyword>
<feature type="transmembrane region" description="Helical" evidence="13">
    <location>
        <begin position="34"/>
        <end position="55"/>
    </location>
</feature>
<feature type="transmembrane region" description="Helical" evidence="13">
    <location>
        <begin position="767"/>
        <end position="787"/>
    </location>
</feature>
<feature type="transmembrane region" description="Helical" evidence="13">
    <location>
        <begin position="204"/>
        <end position="233"/>
    </location>
</feature>
<evidence type="ECO:0000256" key="9">
    <source>
        <dbReference type="ARBA" id="ARBA00023136"/>
    </source>
</evidence>
<evidence type="ECO:0000256" key="11">
    <source>
        <dbReference type="ARBA" id="ARBA00023224"/>
    </source>
</evidence>
<feature type="transmembrane region" description="Helical" evidence="13">
    <location>
        <begin position="147"/>
        <end position="165"/>
    </location>
</feature>
<dbReference type="Gene3D" id="1.20.1070.10">
    <property type="entry name" value="Rhodopsin 7-helix transmembrane proteins"/>
    <property type="match status" value="6"/>
</dbReference>
<feature type="domain" description="G-protein coupled receptors family 1 profile" evidence="14">
    <location>
        <begin position="48"/>
        <end position="297"/>
    </location>
</feature>
<feature type="transmembrane region" description="Helical" evidence="13">
    <location>
        <begin position="1192"/>
        <end position="1213"/>
    </location>
</feature>
<feature type="transmembrane region" description="Helical" evidence="13">
    <location>
        <begin position="1120"/>
        <end position="1142"/>
    </location>
</feature>
<feature type="transmembrane region" description="Helical" evidence="13">
    <location>
        <begin position="577"/>
        <end position="596"/>
    </location>
</feature>
<feature type="transmembrane region" description="Helical" evidence="13">
    <location>
        <begin position="1154"/>
        <end position="1172"/>
    </location>
</feature>
<keyword evidence="8 12" id="KW-0297">G-protein coupled receptor</keyword>
<dbReference type="InterPro" id="IPR000725">
    <property type="entry name" value="Olfact_rcpt"/>
</dbReference>
<dbReference type="PRINTS" id="PR00245">
    <property type="entry name" value="OLFACTORYR"/>
</dbReference>
<feature type="transmembrane region" description="Helical" evidence="13">
    <location>
        <begin position="853"/>
        <end position="873"/>
    </location>
</feature>
<evidence type="ECO:0000313" key="16">
    <source>
        <dbReference type="Proteomes" id="UP000700334"/>
    </source>
</evidence>
<dbReference type="PANTHER" id="PTHR26453">
    <property type="entry name" value="OLFACTORY RECEPTOR"/>
    <property type="match status" value="1"/>
</dbReference>
<evidence type="ECO:0000256" key="5">
    <source>
        <dbReference type="ARBA" id="ARBA00022692"/>
    </source>
</evidence>
<evidence type="ECO:0000256" key="13">
    <source>
        <dbReference type="SAM" id="Phobius"/>
    </source>
</evidence>
<comment type="similarity">
    <text evidence="12">Belongs to the G-protein coupled receptor 1 family.</text>
</comment>
<feature type="transmembrane region" description="Helical" evidence="13">
    <location>
        <begin position="331"/>
        <end position="352"/>
    </location>
</feature>
<dbReference type="Pfam" id="PF13853">
    <property type="entry name" value="7tm_4"/>
    <property type="match status" value="6"/>
</dbReference>
<feature type="domain" description="G-protein coupled receptors family 1 profile" evidence="14">
    <location>
        <begin position="750"/>
        <end position="999"/>
    </location>
</feature>
<keyword evidence="5 12" id="KW-0812">Transmembrane</keyword>
<feature type="transmembrane region" description="Helical" evidence="13">
    <location>
        <begin position="544"/>
        <end position="565"/>
    </location>
</feature>
<evidence type="ECO:0000256" key="3">
    <source>
        <dbReference type="ARBA" id="ARBA00022475"/>
    </source>
</evidence>
<keyword evidence="4" id="KW-0716">Sensory transduction</keyword>
<evidence type="ECO:0000256" key="7">
    <source>
        <dbReference type="ARBA" id="ARBA00022989"/>
    </source>
</evidence>
<evidence type="ECO:0000313" key="15">
    <source>
        <dbReference type="EMBL" id="KAG8507251.1"/>
    </source>
</evidence>
<feature type="transmembrane region" description="Helical" evidence="13">
    <location>
        <begin position="657"/>
        <end position="678"/>
    </location>
</feature>
<evidence type="ECO:0000259" key="14">
    <source>
        <dbReference type="PROSITE" id="PS50262"/>
    </source>
</evidence>
<feature type="transmembrane region" description="Helical" evidence="13">
    <location>
        <begin position="982"/>
        <end position="1001"/>
    </location>
</feature>
<feature type="transmembrane region" description="Helical" evidence="13">
    <location>
        <begin position="501"/>
        <end position="523"/>
    </location>
</feature>
<dbReference type="Proteomes" id="UP000700334">
    <property type="component" value="Unassembled WGS sequence"/>
</dbReference>
<proteinExistence type="inferred from homology"/>
<feature type="transmembrane region" description="Helical" evidence="13">
    <location>
        <begin position="67"/>
        <end position="86"/>
    </location>
</feature>
<feature type="transmembrane region" description="Helical" evidence="13">
    <location>
        <begin position="364"/>
        <end position="382"/>
    </location>
</feature>
<keyword evidence="3" id="KW-1003">Cell membrane</keyword>
<sequence>TQYISTEMKRQNQSSVVEFILLGFSSYPELQEQLFGVFLVVYLVILVGNAIIIMIISLEQSLYVPMYLFLLNLSMVEVSFSIAVMPEMLVVLSAARTMITFAGCFAQMYCIIAFGGTECFLLGAMAYDRYAAICHPLSYPVIMNESVFMKLVMFSWASGVMVATVQTTWVFSFPFCGPNEINHLFCETPPVLELACADTFFFEIYAFTGTILIVMAPFLLILLSYVRILFAILKLPSNTGRQKAFSTCASHLTSVTLFYGTASMTYLQPKSGYSPDTKKVMSLAYTLLTPLLNPLIYSLRNTVEMKRQNQSSVVEFILLGFSNYPELQEQLFGVFLVIYLVTLMGNAIIIMIISLEQSLYIPMYLFLLNLSVVEVGFTAAIVPEMLVVLSTERTTITFAGCFAQMYCIIAFGGTECFLLGAMAYDRYAAICHPLSYPVIMNESVFMKLVMFSWASGVMVATVQTTWVFSFPFCGPNEINHLFCETPPVLELACADTFFFEIYAFIGTILIILVPFLLIFLSYVRILCAILKMPSNTGRQKAFSTCASHLTSVTLFYGTAIMTYLQPKSGYSPDTKKLMSLAYTLLTPLLNPLIYSFRNTEMKRQNQSSVVEFILLGFSSYPELQEQLFGVFLVIYLVTLMGNAIIIVVISLEKSLHVPLYLFLLNLSVLEVGFTAAIVPEMLVVLSTERTTITFAGCFAQMYCIIAFAEMKRQNQSSVVEFILLGFSNYPELQGQLFGVFLVIYLATLTGNVIIIVVISLEQSLHVPLYLFLLNLSVLEVSYTAAIVPEMLVALSIERATITFAGCYSQMYCILFFGGTECFLLGAMAYDRYAAICHPLSYPVIMNKSVFKKLLIFSWVSWMVVATVQTTWVFSFPFCGPNEINHISCETPAVLELACADTYFFEVYAFTGTVLIILVPFLLIFLSYVRILCAILKMPSNTGRQKAFSTCASHLTSVTLFYGTAIMTYLQPKSGYSPDTKKLMSLAYSLLTPLLNPMIYSFRNSEMKRALMKLWRRRQLFGFFFFLIIYLVTLMGNAIIIIIILLEQSLHVPMYRFLLNLSVVEVSFSAAIIPEMPMVLSTEKTITFVDFSTEMKRQNQSSVIEFILLGFSNYPELQQQLFVVFLIIYLVTLTGNAIIIAIISLDQRLHVPMYLFLQNLSVVDMSISAVIIPEMLVVFSTEKTSISFVSCFAQMYFLLLFGGTECFLLGAMAYDRYAAICHPLSYPVIMNESVFTKFVLFSWGLGFMLGTVQTSWVFSFPFCGPNEINHISCETPAVLELACADTFLFEVYAFTGTVLIILVPFLLIFLSYVRILCAILKMPSNTGRQKAFSTCASHLTSVTLFYGTANMTYLQPKSGYSPDTKKLISLSYSLLTPLLNPMIYSFRN</sequence>
<dbReference type="PRINTS" id="PR00237">
    <property type="entry name" value="GPCRRHODOPSN"/>
</dbReference>
<feature type="transmembrane region" description="Helical" evidence="13">
    <location>
        <begin position="1022"/>
        <end position="1045"/>
    </location>
</feature>
<feature type="transmembrane region" description="Helical" evidence="13">
    <location>
        <begin position="949"/>
        <end position="970"/>
    </location>
</feature>
<keyword evidence="7 13" id="KW-1133">Transmembrane helix</keyword>
<evidence type="ECO:0000256" key="1">
    <source>
        <dbReference type="ARBA" id="ARBA00003929"/>
    </source>
</evidence>
<organism evidence="15 16">
    <name type="scientific">Galemys pyrenaicus</name>
    <name type="common">Iberian desman</name>
    <name type="synonym">Pyrenean desman</name>
    <dbReference type="NCBI Taxonomy" id="202257"/>
    <lineage>
        <taxon>Eukaryota</taxon>
        <taxon>Metazoa</taxon>
        <taxon>Chordata</taxon>
        <taxon>Craniata</taxon>
        <taxon>Vertebrata</taxon>
        <taxon>Euteleostomi</taxon>
        <taxon>Mammalia</taxon>
        <taxon>Eutheria</taxon>
        <taxon>Laurasiatheria</taxon>
        <taxon>Eulipotyphla</taxon>
        <taxon>Talpidae</taxon>
        <taxon>Galemys</taxon>
    </lineage>
</organism>
<feature type="transmembrane region" description="Helical" evidence="13">
    <location>
        <begin position="627"/>
        <end position="651"/>
    </location>
</feature>
<feature type="transmembrane region" description="Helical" evidence="13">
    <location>
        <begin position="1290"/>
        <end position="1309"/>
    </location>
</feature>
<dbReference type="InterPro" id="IPR017452">
    <property type="entry name" value="GPCR_Rhodpsn_7TM"/>
</dbReference>
<dbReference type="GO" id="GO:0004930">
    <property type="term" value="F:G protein-coupled receptor activity"/>
    <property type="evidence" value="ECO:0007669"/>
    <property type="project" value="UniProtKB-KW"/>
</dbReference>
<evidence type="ECO:0000256" key="12">
    <source>
        <dbReference type="RuleBase" id="RU000688"/>
    </source>
</evidence>
<feature type="domain" description="G-protein coupled receptors family 1 profile" evidence="14">
    <location>
        <begin position="1134"/>
        <end position="1383"/>
    </location>
</feature>
<feature type="domain" description="G-protein coupled receptors family 1 profile" evidence="14">
    <location>
        <begin position="641"/>
        <end position="729"/>
    </location>
</feature>
<feature type="domain" description="G-protein coupled receptors family 1 profile" evidence="14">
    <location>
        <begin position="345"/>
        <end position="594"/>
    </location>
</feature>
<protein>
    <submittedName>
        <fullName evidence="15">Olfactory receptor 10A3</fullName>
    </submittedName>
</protein>
<feature type="non-terminal residue" evidence="15">
    <location>
        <position position="1387"/>
    </location>
</feature>
<dbReference type="PROSITE" id="PS00237">
    <property type="entry name" value="G_PROTEIN_RECEP_F1_1"/>
    <property type="match status" value="4"/>
</dbReference>
<evidence type="ECO:0000256" key="8">
    <source>
        <dbReference type="ARBA" id="ARBA00023040"/>
    </source>
</evidence>
<reference evidence="15" key="1">
    <citation type="journal article" date="2021" name="Evol. Appl.">
        <title>The genome of the Pyrenean desman and the effects of bottlenecks and inbreeding on the genomic landscape of an endangered species.</title>
        <authorList>
            <person name="Escoda L."/>
            <person name="Castresana J."/>
        </authorList>
    </citation>
    <scope>NUCLEOTIDE SEQUENCE</scope>
    <source>
        <strain evidence="15">IBE-C5619</strain>
    </source>
</reference>
<dbReference type="GO" id="GO:0005886">
    <property type="term" value="C:plasma membrane"/>
    <property type="evidence" value="ECO:0007669"/>
    <property type="project" value="UniProtKB-SubCell"/>
</dbReference>
<dbReference type="FunFam" id="1.20.1070.10:FF:000001">
    <property type="entry name" value="Olfactory receptor"/>
    <property type="match status" value="4"/>
</dbReference>
<dbReference type="SUPFAM" id="SSF81321">
    <property type="entry name" value="Family A G protein-coupled receptor-like"/>
    <property type="match status" value="6"/>
</dbReference>
<dbReference type="EMBL" id="JAGFMF010012118">
    <property type="protein sequence ID" value="KAG8507251.1"/>
    <property type="molecule type" value="Genomic_DNA"/>
</dbReference>
<feature type="transmembrane region" description="Helical" evidence="13">
    <location>
        <begin position="736"/>
        <end position="760"/>
    </location>
</feature>
<dbReference type="OrthoDB" id="2133880at2759"/>
<comment type="subcellular location">
    <subcellularLocation>
        <location evidence="2">Cell membrane</location>
        <topology evidence="2">Multi-pass membrane protein</topology>
    </subcellularLocation>
</comment>
<feature type="transmembrane region" description="Helical" evidence="13">
    <location>
        <begin position="807"/>
        <end position="832"/>
    </location>
</feature>
<comment type="caution">
    <text evidence="15">The sequence shown here is derived from an EMBL/GenBank/DDBJ whole genome shotgun (WGS) entry which is preliminary data.</text>
</comment>
<feature type="transmembrane region" description="Helical" evidence="13">
    <location>
        <begin position="1233"/>
        <end position="1251"/>
    </location>
</feature>
<feature type="transmembrane region" description="Helical" evidence="13">
    <location>
        <begin position="402"/>
        <end position="424"/>
    </location>
</feature>
<feature type="transmembrane region" description="Helical" evidence="13">
    <location>
        <begin position="906"/>
        <end position="928"/>
    </location>
</feature>
<feature type="transmembrane region" description="Helical" evidence="13">
    <location>
        <begin position="690"/>
        <end position="708"/>
    </location>
</feature>
<comment type="function">
    <text evidence="1">Putative odorant or sperm cell receptor.</text>
</comment>
<dbReference type="InterPro" id="IPR000276">
    <property type="entry name" value="GPCR_Rhodpsn"/>
</dbReference>